<keyword evidence="6" id="KW-0028">Amino-acid biosynthesis</keyword>
<dbReference type="GO" id="GO:0019346">
    <property type="term" value="P:transsulfuration"/>
    <property type="evidence" value="ECO:0007669"/>
    <property type="project" value="InterPro"/>
</dbReference>
<dbReference type="InterPro" id="IPR000277">
    <property type="entry name" value="Cys/Met-Metab_PyrdxlP-dep_enz"/>
</dbReference>
<comment type="cofactor">
    <cofactor evidence="1 8">
        <name>pyridoxal 5'-phosphate</name>
        <dbReference type="ChEBI" id="CHEBI:597326"/>
    </cofactor>
</comment>
<dbReference type="GO" id="GO:0004123">
    <property type="term" value="F:cystathionine gamma-lyase activity"/>
    <property type="evidence" value="ECO:0007669"/>
    <property type="project" value="TreeGrafter"/>
</dbReference>
<sequence length="337" mass="36367">MASNSAVPVEGFGTGAVRSGLPHDQGTGALAENICLSTTFQQLRAGKPTGSYIYSRSRNLNRPATSAVLQGLAVNSHVLSIASLYGGTHRYFTRLGASLEITVTYTNAIELDAANLVQENTTLLWIETPSNPTLFLVEIEAVTKVAHEKGVLVDVLMGALAFNSQELEEKISFIRNAGGGVPSPFDCWLAHRGIKTLHLRAAACSTSALTISRFLQSSKHVLSVNYPGLFSHPHHHIALKQHRKGLHGGVISFRIKGGMNVALKFCETSRYFTLAESLGGIESLCEVPAVMTHNGMRKEVRENSGVFDDMIRVSVGIEDVGDLVRDLEETLEKVAAS</sequence>
<accession>A0A6G1IF53</accession>
<dbReference type="GO" id="GO:0030170">
    <property type="term" value="F:pyridoxal phosphate binding"/>
    <property type="evidence" value="ECO:0007669"/>
    <property type="project" value="InterPro"/>
</dbReference>
<evidence type="ECO:0000256" key="6">
    <source>
        <dbReference type="ARBA" id="ARBA00023192"/>
    </source>
</evidence>
<evidence type="ECO:0000256" key="4">
    <source>
        <dbReference type="ARBA" id="ARBA00012085"/>
    </source>
</evidence>
<gene>
    <name evidence="9" type="ORF">K458DRAFT_481682</name>
</gene>
<proteinExistence type="inferred from homology"/>
<dbReference type="InterPro" id="IPR015424">
    <property type="entry name" value="PyrdxlP-dep_Trfase"/>
</dbReference>
<dbReference type="Gene3D" id="3.90.1150.10">
    <property type="entry name" value="Aspartate Aminotransferase, domain 1"/>
    <property type="match status" value="1"/>
</dbReference>
<dbReference type="EMBL" id="MU005629">
    <property type="protein sequence ID" value="KAF2676854.1"/>
    <property type="molecule type" value="Genomic_DNA"/>
</dbReference>
<evidence type="ECO:0000313" key="10">
    <source>
        <dbReference type="Proteomes" id="UP000799291"/>
    </source>
</evidence>
<dbReference type="EC" id="4.4.1.1" evidence="4"/>
<evidence type="ECO:0000256" key="1">
    <source>
        <dbReference type="ARBA" id="ARBA00001933"/>
    </source>
</evidence>
<reference evidence="9" key="1">
    <citation type="journal article" date="2020" name="Stud. Mycol.">
        <title>101 Dothideomycetes genomes: a test case for predicting lifestyles and emergence of pathogens.</title>
        <authorList>
            <person name="Haridas S."/>
            <person name="Albert R."/>
            <person name="Binder M."/>
            <person name="Bloem J."/>
            <person name="Labutti K."/>
            <person name="Salamov A."/>
            <person name="Andreopoulos B."/>
            <person name="Baker S."/>
            <person name="Barry K."/>
            <person name="Bills G."/>
            <person name="Bluhm B."/>
            <person name="Cannon C."/>
            <person name="Castanera R."/>
            <person name="Culley D."/>
            <person name="Daum C."/>
            <person name="Ezra D."/>
            <person name="Gonzalez J."/>
            <person name="Henrissat B."/>
            <person name="Kuo A."/>
            <person name="Liang C."/>
            <person name="Lipzen A."/>
            <person name="Lutzoni F."/>
            <person name="Magnuson J."/>
            <person name="Mondo S."/>
            <person name="Nolan M."/>
            <person name="Ohm R."/>
            <person name="Pangilinan J."/>
            <person name="Park H.-J."/>
            <person name="Ramirez L."/>
            <person name="Alfaro M."/>
            <person name="Sun H."/>
            <person name="Tritt A."/>
            <person name="Yoshinaga Y."/>
            <person name="Zwiers L.-H."/>
            <person name="Turgeon B."/>
            <person name="Goodwin S."/>
            <person name="Spatafora J."/>
            <person name="Crous P."/>
            <person name="Grigoriev I."/>
        </authorList>
    </citation>
    <scope>NUCLEOTIDE SEQUENCE</scope>
    <source>
        <strain evidence="9">CBS 122367</strain>
    </source>
</reference>
<evidence type="ECO:0000256" key="3">
    <source>
        <dbReference type="ARBA" id="ARBA00009077"/>
    </source>
</evidence>
<dbReference type="PIRSF" id="PIRSF001434">
    <property type="entry name" value="CGS"/>
    <property type="match status" value="1"/>
</dbReference>
<dbReference type="Proteomes" id="UP000799291">
    <property type="component" value="Unassembled WGS sequence"/>
</dbReference>
<name>A0A6G1IF53_9PLEO</name>
<dbReference type="Pfam" id="PF01053">
    <property type="entry name" value="Cys_Met_Meta_PP"/>
    <property type="match status" value="2"/>
</dbReference>
<dbReference type="GO" id="GO:0019343">
    <property type="term" value="P:cysteine biosynthetic process via cystathionine"/>
    <property type="evidence" value="ECO:0007669"/>
    <property type="project" value="TreeGrafter"/>
</dbReference>
<keyword evidence="5 8" id="KW-0663">Pyridoxal phosphate</keyword>
<evidence type="ECO:0000256" key="2">
    <source>
        <dbReference type="ARBA" id="ARBA00005038"/>
    </source>
</evidence>
<dbReference type="SUPFAM" id="SSF53383">
    <property type="entry name" value="PLP-dependent transferases"/>
    <property type="match status" value="1"/>
</dbReference>
<evidence type="ECO:0000256" key="7">
    <source>
        <dbReference type="ARBA" id="ARBA00029853"/>
    </source>
</evidence>
<keyword evidence="6" id="KW-0198">Cysteine biosynthesis</keyword>
<dbReference type="PANTHER" id="PTHR11808:SF15">
    <property type="entry name" value="CYSTATHIONINE GAMMA-LYASE"/>
    <property type="match status" value="1"/>
</dbReference>
<dbReference type="InterPro" id="IPR015422">
    <property type="entry name" value="PyrdxlP-dep_Trfase_small"/>
</dbReference>
<evidence type="ECO:0000256" key="8">
    <source>
        <dbReference type="RuleBase" id="RU362118"/>
    </source>
</evidence>
<dbReference type="GO" id="GO:0005737">
    <property type="term" value="C:cytoplasm"/>
    <property type="evidence" value="ECO:0007669"/>
    <property type="project" value="TreeGrafter"/>
</dbReference>
<dbReference type="Gene3D" id="3.40.640.10">
    <property type="entry name" value="Type I PLP-dependent aspartate aminotransferase-like (Major domain)"/>
    <property type="match status" value="1"/>
</dbReference>
<dbReference type="AlphaFoldDB" id="A0A6G1IF53"/>
<evidence type="ECO:0000256" key="5">
    <source>
        <dbReference type="ARBA" id="ARBA00022898"/>
    </source>
</evidence>
<keyword evidence="10" id="KW-1185">Reference proteome</keyword>
<evidence type="ECO:0000313" key="9">
    <source>
        <dbReference type="EMBL" id="KAF2676854.1"/>
    </source>
</evidence>
<protein>
    <recommendedName>
        <fullName evidence="4">cystathionine gamma-lyase</fullName>
        <ecNumber evidence="4">4.4.1.1</ecNumber>
    </recommendedName>
    <alternativeName>
        <fullName evidence="7">Gamma-cystathionase</fullName>
    </alternativeName>
</protein>
<organism evidence="9 10">
    <name type="scientific">Lentithecium fluviatile CBS 122367</name>
    <dbReference type="NCBI Taxonomy" id="1168545"/>
    <lineage>
        <taxon>Eukaryota</taxon>
        <taxon>Fungi</taxon>
        <taxon>Dikarya</taxon>
        <taxon>Ascomycota</taxon>
        <taxon>Pezizomycotina</taxon>
        <taxon>Dothideomycetes</taxon>
        <taxon>Pleosporomycetidae</taxon>
        <taxon>Pleosporales</taxon>
        <taxon>Massarineae</taxon>
        <taxon>Lentitheciaceae</taxon>
        <taxon>Lentithecium</taxon>
    </lineage>
</organism>
<comment type="pathway">
    <text evidence="2">Amino-acid biosynthesis; L-cysteine biosynthesis; L-cysteine from L-homocysteine and L-serine: step 2/2.</text>
</comment>
<dbReference type="InterPro" id="IPR015421">
    <property type="entry name" value="PyrdxlP-dep_Trfase_major"/>
</dbReference>
<dbReference type="OrthoDB" id="3512640at2759"/>
<dbReference type="PANTHER" id="PTHR11808">
    <property type="entry name" value="TRANS-SULFURATION ENZYME FAMILY MEMBER"/>
    <property type="match status" value="1"/>
</dbReference>
<comment type="similarity">
    <text evidence="3 8">Belongs to the trans-sulfuration enzymes family.</text>
</comment>